<dbReference type="PANTHER" id="PTHR23026:SF90">
    <property type="entry name" value="IODOTYROSINE DEIODINASE 1"/>
    <property type="match status" value="1"/>
</dbReference>
<organism evidence="5 6">
    <name type="scientific">Mobilitalea sibirica</name>
    <dbReference type="NCBI Taxonomy" id="1462919"/>
    <lineage>
        <taxon>Bacteria</taxon>
        <taxon>Bacillati</taxon>
        <taxon>Bacillota</taxon>
        <taxon>Clostridia</taxon>
        <taxon>Lachnospirales</taxon>
        <taxon>Lachnospiraceae</taxon>
        <taxon>Mobilitalea</taxon>
    </lineage>
</organism>
<accession>A0A8J7H2T8</accession>
<name>A0A8J7H2T8_9FIRM</name>
<proteinExistence type="predicted"/>
<keyword evidence="6" id="KW-1185">Reference proteome</keyword>
<dbReference type="CDD" id="cd02062">
    <property type="entry name" value="Nitro_FMN_reductase"/>
    <property type="match status" value="1"/>
</dbReference>
<dbReference type="InterPro" id="IPR050627">
    <property type="entry name" value="Nitroreductase/BluB"/>
</dbReference>
<dbReference type="InterPro" id="IPR000415">
    <property type="entry name" value="Nitroreductase-like"/>
</dbReference>
<evidence type="ECO:0000313" key="5">
    <source>
        <dbReference type="EMBL" id="MBH1941203.1"/>
    </source>
</evidence>
<dbReference type="Proteomes" id="UP000623269">
    <property type="component" value="Unassembled WGS sequence"/>
</dbReference>
<keyword evidence="1" id="KW-0285">Flavoprotein</keyword>
<feature type="domain" description="Nitroreductase" evidence="4">
    <location>
        <begin position="7"/>
        <end position="184"/>
    </location>
</feature>
<sequence>MDLYTAINQRRTIRDFEEKEVPIEIIKKLIQAGLKAPTNDHMRNWEFVIIGDKDERAKVLDKIPKKISGKKVEGILESWNMTDPCQRAMYLDAIPKQYSMLYRCGCLVLPFFKQDHPLLKPESLSSLNSFASIWCCIENILLAAAAEGLYVALRIPFDKESVYLKNVIGHPDNYIMPCYLAIGYPSENAAKYDQYEYDAEDKIHINRW</sequence>
<evidence type="ECO:0000256" key="1">
    <source>
        <dbReference type="ARBA" id="ARBA00022630"/>
    </source>
</evidence>
<protein>
    <submittedName>
        <fullName evidence="5">Nitroreductase family protein</fullName>
    </submittedName>
</protein>
<reference evidence="5" key="1">
    <citation type="submission" date="2020-12" db="EMBL/GenBank/DDBJ databases">
        <title>M. sibirica DSM 26468T genome.</title>
        <authorList>
            <person name="Thieme N."/>
            <person name="Rettenmaier R."/>
            <person name="Zverlov V."/>
            <person name="Liebl W."/>
        </authorList>
    </citation>
    <scope>NUCLEOTIDE SEQUENCE</scope>
    <source>
        <strain evidence="5">DSM 26468</strain>
    </source>
</reference>
<dbReference type="PANTHER" id="PTHR23026">
    <property type="entry name" value="NADPH NITROREDUCTASE"/>
    <property type="match status" value="1"/>
</dbReference>
<dbReference type="GO" id="GO:0016491">
    <property type="term" value="F:oxidoreductase activity"/>
    <property type="evidence" value="ECO:0007669"/>
    <property type="project" value="UniProtKB-KW"/>
</dbReference>
<comment type="caution">
    <text evidence="5">The sequence shown here is derived from an EMBL/GenBank/DDBJ whole genome shotgun (WGS) entry which is preliminary data.</text>
</comment>
<keyword evidence="2" id="KW-0288">FMN</keyword>
<keyword evidence="3" id="KW-0560">Oxidoreductase</keyword>
<evidence type="ECO:0000313" key="6">
    <source>
        <dbReference type="Proteomes" id="UP000623269"/>
    </source>
</evidence>
<gene>
    <name evidence="5" type="ORF">I5677_09895</name>
</gene>
<dbReference type="Pfam" id="PF00881">
    <property type="entry name" value="Nitroreductase"/>
    <property type="match status" value="1"/>
</dbReference>
<evidence type="ECO:0000256" key="2">
    <source>
        <dbReference type="ARBA" id="ARBA00022643"/>
    </source>
</evidence>
<dbReference type="Gene3D" id="3.40.109.10">
    <property type="entry name" value="NADH Oxidase"/>
    <property type="match status" value="1"/>
</dbReference>
<evidence type="ECO:0000256" key="3">
    <source>
        <dbReference type="ARBA" id="ARBA00023002"/>
    </source>
</evidence>
<dbReference type="RefSeq" id="WP_197661423.1">
    <property type="nucleotide sequence ID" value="NZ_JAEAGR010000009.1"/>
</dbReference>
<dbReference type="SUPFAM" id="SSF55469">
    <property type="entry name" value="FMN-dependent nitroreductase-like"/>
    <property type="match status" value="1"/>
</dbReference>
<dbReference type="InterPro" id="IPR029479">
    <property type="entry name" value="Nitroreductase"/>
</dbReference>
<dbReference type="EMBL" id="JAEAGR010000009">
    <property type="protein sequence ID" value="MBH1941203.1"/>
    <property type="molecule type" value="Genomic_DNA"/>
</dbReference>
<evidence type="ECO:0000259" key="4">
    <source>
        <dbReference type="Pfam" id="PF00881"/>
    </source>
</evidence>
<dbReference type="AlphaFoldDB" id="A0A8J7H2T8"/>